<dbReference type="Pfam" id="PF02361">
    <property type="entry name" value="CbiQ"/>
    <property type="match status" value="1"/>
</dbReference>
<dbReference type="STRING" id="930131.SAMN05216389_114101"/>
<evidence type="ECO:0000256" key="5">
    <source>
        <dbReference type="ARBA" id="ARBA00023136"/>
    </source>
</evidence>
<feature type="transmembrane region" description="Helical" evidence="6">
    <location>
        <begin position="94"/>
        <end position="114"/>
    </location>
</feature>
<dbReference type="CDD" id="cd16914">
    <property type="entry name" value="EcfT"/>
    <property type="match status" value="1"/>
</dbReference>
<evidence type="ECO:0000256" key="3">
    <source>
        <dbReference type="ARBA" id="ARBA00022692"/>
    </source>
</evidence>
<sequence>MEETVYDQQQTQIPKWARSWESRSKLIAAICYIFGVISLTTLPTLIIAYTFSLITLVSMRISFILLLKRYLIITPFLLLMTLPLFSQYTMDNALFASLIIIKAFTSMTVITILLETQSLDTLMNSLTGLKMPPMLITILILSYRYVFLFLDDISRMMTAAKSRFFKGELGVRSLRVYGHFIASLLIKALHRSDKMYEAMASRGFNGQLAFQSTKKVGYHDIFKTCLTVIVIALLIIFERTS</sequence>
<dbReference type="RefSeq" id="WP_090871144.1">
    <property type="nucleotide sequence ID" value="NZ_FOHE01000014.1"/>
</dbReference>
<dbReference type="InterPro" id="IPR051611">
    <property type="entry name" value="ECF_transporter_component"/>
</dbReference>
<dbReference type="NCBIfam" id="TIGR02454">
    <property type="entry name" value="ECF_T_CbiQ"/>
    <property type="match status" value="1"/>
</dbReference>
<keyword evidence="4 6" id="KW-1133">Transmembrane helix</keyword>
<gene>
    <name evidence="7" type="ORF">SAMN05216389_114101</name>
</gene>
<accession>A0A1I0FD38</accession>
<dbReference type="GO" id="GO:0043190">
    <property type="term" value="C:ATP-binding cassette (ABC) transporter complex"/>
    <property type="evidence" value="ECO:0007669"/>
    <property type="project" value="InterPro"/>
</dbReference>
<dbReference type="PANTHER" id="PTHR34857:SF2">
    <property type="entry name" value="SLL0384 PROTEIN"/>
    <property type="match status" value="1"/>
</dbReference>
<dbReference type="Proteomes" id="UP000198618">
    <property type="component" value="Unassembled WGS sequence"/>
</dbReference>
<comment type="subcellular location">
    <subcellularLocation>
        <location evidence="1">Cell membrane</location>
        <topology evidence="1">Multi-pass membrane protein</topology>
    </subcellularLocation>
</comment>
<dbReference type="PANTHER" id="PTHR34857">
    <property type="entry name" value="SLL0384 PROTEIN"/>
    <property type="match status" value="1"/>
</dbReference>
<dbReference type="EMBL" id="FOHE01000014">
    <property type="protein sequence ID" value="SET55431.1"/>
    <property type="molecule type" value="Genomic_DNA"/>
</dbReference>
<keyword evidence="2" id="KW-1003">Cell membrane</keyword>
<feature type="transmembrane region" description="Helical" evidence="6">
    <location>
        <begin position="134"/>
        <end position="153"/>
    </location>
</feature>
<name>A0A1I0FD38_9BACI</name>
<feature type="transmembrane region" description="Helical" evidence="6">
    <location>
        <begin position="174"/>
        <end position="190"/>
    </location>
</feature>
<dbReference type="InterPro" id="IPR012809">
    <property type="entry name" value="ECF_CbiQ"/>
</dbReference>
<dbReference type="AlphaFoldDB" id="A0A1I0FD38"/>
<evidence type="ECO:0000256" key="6">
    <source>
        <dbReference type="SAM" id="Phobius"/>
    </source>
</evidence>
<evidence type="ECO:0000313" key="7">
    <source>
        <dbReference type="EMBL" id="SET55431.1"/>
    </source>
</evidence>
<reference evidence="7 8" key="1">
    <citation type="submission" date="2016-10" db="EMBL/GenBank/DDBJ databases">
        <authorList>
            <person name="de Groot N.N."/>
        </authorList>
    </citation>
    <scope>NUCLEOTIDE SEQUENCE [LARGE SCALE GENOMIC DNA]</scope>
    <source>
        <strain evidence="7 8">IBRC-M 10780</strain>
    </source>
</reference>
<dbReference type="GO" id="GO:0006824">
    <property type="term" value="P:cobalt ion transport"/>
    <property type="evidence" value="ECO:0007669"/>
    <property type="project" value="InterPro"/>
</dbReference>
<keyword evidence="3 6" id="KW-0812">Transmembrane</keyword>
<feature type="transmembrane region" description="Helical" evidence="6">
    <location>
        <begin position="26"/>
        <end position="49"/>
    </location>
</feature>
<dbReference type="InterPro" id="IPR003339">
    <property type="entry name" value="ABC/ECF_trnsptr_transmembrane"/>
</dbReference>
<proteinExistence type="predicted"/>
<evidence type="ECO:0000256" key="4">
    <source>
        <dbReference type="ARBA" id="ARBA00022989"/>
    </source>
</evidence>
<evidence type="ECO:0000256" key="1">
    <source>
        <dbReference type="ARBA" id="ARBA00004651"/>
    </source>
</evidence>
<organism evidence="7 8">
    <name type="scientific">Oceanobacillus limi</name>
    <dbReference type="NCBI Taxonomy" id="930131"/>
    <lineage>
        <taxon>Bacteria</taxon>
        <taxon>Bacillati</taxon>
        <taxon>Bacillota</taxon>
        <taxon>Bacilli</taxon>
        <taxon>Bacillales</taxon>
        <taxon>Bacillaceae</taxon>
        <taxon>Oceanobacillus</taxon>
    </lineage>
</organism>
<evidence type="ECO:0000313" key="8">
    <source>
        <dbReference type="Proteomes" id="UP000198618"/>
    </source>
</evidence>
<keyword evidence="8" id="KW-1185">Reference proteome</keyword>
<feature type="transmembrane region" description="Helical" evidence="6">
    <location>
        <begin position="61"/>
        <end position="82"/>
    </location>
</feature>
<evidence type="ECO:0000256" key="2">
    <source>
        <dbReference type="ARBA" id="ARBA00022475"/>
    </source>
</evidence>
<feature type="transmembrane region" description="Helical" evidence="6">
    <location>
        <begin position="221"/>
        <end position="237"/>
    </location>
</feature>
<dbReference type="OrthoDB" id="8585740at2"/>
<keyword evidence="5 6" id="KW-0472">Membrane</keyword>
<protein>
    <submittedName>
        <fullName evidence="7">Cobalt ECF transporter T component CbiQ</fullName>
    </submittedName>
</protein>